<accession>V5FFX5</accession>
<sequence length="393" mass="43099">MPRTLCRSTLGLALASLCTPYSHATNFTDPLDGQFDMGEYLAENAYGFLPIPVIITEPAVGYGFGVVGMFLHETEAQKEQRRKVALQSVDGGAQLIPPAVTVAGGAMTENGTWFALLGHRRVWKEDSIRYLGGIGFGSAIMQFYPFSSAALKDKGVELETEGFGGIQKLQFRLPETSLFVGVQQFYADSEVTLNSGLGNGNSYSLGKTKSSGLGFNLEYDAKNSLFYPTRGWDFNAEYLWFREGFGSDNNYETFLASSRVYLPIATNWTLAFAAEYNALTTNESRLPPLAYPDVDLRGIAANRYQGNHTSSYQSQLMWQFTPRWSVSLFGGAGGNSGIGDANEGASSMFDDMHWAYGTGFRYLIARRYGIHGGIDIAFSEEDSAFYFNVGTGL</sequence>
<comment type="caution">
    <text evidence="2">The sequence shown here is derived from an EMBL/GenBank/DDBJ whole genome shotgun (WGS) entry which is preliminary data.</text>
</comment>
<evidence type="ECO:0000313" key="3">
    <source>
        <dbReference type="Proteomes" id="UP000017800"/>
    </source>
</evidence>
<feature type="signal peptide" evidence="1">
    <location>
        <begin position="1"/>
        <end position="24"/>
    </location>
</feature>
<evidence type="ECO:0000256" key="1">
    <source>
        <dbReference type="SAM" id="SignalP"/>
    </source>
</evidence>
<dbReference type="EMBL" id="BAUJ01000010">
    <property type="protein sequence ID" value="GAD88806.1"/>
    <property type="molecule type" value="Genomic_DNA"/>
</dbReference>
<evidence type="ECO:0008006" key="4">
    <source>
        <dbReference type="Google" id="ProtNLM"/>
    </source>
</evidence>
<dbReference type="SUPFAM" id="SSF56935">
    <property type="entry name" value="Porins"/>
    <property type="match status" value="1"/>
</dbReference>
<organism evidence="2 3">
    <name type="scientific">Vibrio halioticoli NBRC 102217</name>
    <dbReference type="NCBI Taxonomy" id="1219072"/>
    <lineage>
        <taxon>Bacteria</taxon>
        <taxon>Pseudomonadati</taxon>
        <taxon>Pseudomonadota</taxon>
        <taxon>Gammaproteobacteria</taxon>
        <taxon>Vibrionales</taxon>
        <taxon>Vibrionaceae</taxon>
        <taxon>Vibrio</taxon>
    </lineage>
</organism>
<keyword evidence="3" id="KW-1185">Reference proteome</keyword>
<dbReference type="OrthoDB" id="9771071at2"/>
<reference evidence="2 3" key="1">
    <citation type="submission" date="2013-11" db="EMBL/GenBank/DDBJ databases">
        <title>Whole genome shotgun sequence of Vibrio halioticoli NBRC 102217.</title>
        <authorList>
            <person name="Isaki S."/>
            <person name="Kimura A."/>
            <person name="Ohji S."/>
            <person name="Hosoyama A."/>
            <person name="Fujita N."/>
            <person name="Hashimoto M."/>
            <person name="Hosoyama Y."/>
            <person name="Yamazoe A."/>
        </authorList>
    </citation>
    <scope>NUCLEOTIDE SEQUENCE [LARGE SCALE GENOMIC DNA]</scope>
    <source>
        <strain evidence="2 3">NBRC 102217</strain>
    </source>
</reference>
<dbReference type="AlphaFoldDB" id="V5FFX5"/>
<keyword evidence="1" id="KW-0732">Signal</keyword>
<dbReference type="RefSeq" id="WP_023403187.1">
    <property type="nucleotide sequence ID" value="NZ_BAUJ01000010.1"/>
</dbReference>
<feature type="chain" id="PRO_5004733135" description="Bacterial surface antigen (D15) domain-containing protein" evidence="1">
    <location>
        <begin position="25"/>
        <end position="393"/>
    </location>
</feature>
<gene>
    <name evidence="2" type="ORF">VHA01S_010_00320</name>
</gene>
<dbReference type="Gene3D" id="2.40.160.50">
    <property type="entry name" value="membrane protein fhac: a member of the omp85/tpsb transporter family"/>
    <property type="match status" value="1"/>
</dbReference>
<dbReference type="eggNOG" id="COG0729">
    <property type="taxonomic scope" value="Bacteria"/>
</dbReference>
<evidence type="ECO:0000313" key="2">
    <source>
        <dbReference type="EMBL" id="GAD88806.1"/>
    </source>
</evidence>
<protein>
    <recommendedName>
        <fullName evidence="4">Bacterial surface antigen (D15) domain-containing protein</fullName>
    </recommendedName>
</protein>
<dbReference type="Proteomes" id="UP000017800">
    <property type="component" value="Unassembled WGS sequence"/>
</dbReference>
<proteinExistence type="predicted"/>
<name>V5FFX5_9VIBR</name>